<accession>A0A0R3JZW8</accession>
<organism evidence="2 3">
    <name type="scientific">Caloramator mitchellensis</name>
    <dbReference type="NCBI Taxonomy" id="908809"/>
    <lineage>
        <taxon>Bacteria</taxon>
        <taxon>Bacillati</taxon>
        <taxon>Bacillota</taxon>
        <taxon>Clostridia</taxon>
        <taxon>Eubacteriales</taxon>
        <taxon>Clostridiaceae</taxon>
        <taxon>Caloramator</taxon>
    </lineage>
</organism>
<feature type="transmembrane region" description="Helical" evidence="1">
    <location>
        <begin position="395"/>
        <end position="413"/>
    </location>
</feature>
<dbReference type="Proteomes" id="UP000052015">
    <property type="component" value="Unassembled WGS sequence"/>
</dbReference>
<keyword evidence="1" id="KW-0472">Membrane</keyword>
<dbReference type="OrthoDB" id="637094at2"/>
<feature type="transmembrane region" description="Helical" evidence="1">
    <location>
        <begin position="96"/>
        <end position="115"/>
    </location>
</feature>
<comment type="caution">
    <text evidence="2">The sequence shown here is derived from an EMBL/GenBank/DDBJ whole genome shotgun (WGS) entry which is preliminary data.</text>
</comment>
<feature type="transmembrane region" description="Helical" evidence="1">
    <location>
        <begin position="149"/>
        <end position="169"/>
    </location>
</feature>
<feature type="transmembrane region" description="Helical" evidence="1">
    <location>
        <begin position="255"/>
        <end position="276"/>
    </location>
</feature>
<feature type="transmembrane region" description="Helical" evidence="1">
    <location>
        <begin position="226"/>
        <end position="243"/>
    </location>
</feature>
<dbReference type="PATRIC" id="fig|908809.3.peg.2007"/>
<gene>
    <name evidence="2" type="ORF">ABG79_02006</name>
</gene>
<dbReference type="AlphaFoldDB" id="A0A0R3JZW8"/>
<feature type="transmembrane region" description="Helical" evidence="1">
    <location>
        <begin position="288"/>
        <end position="309"/>
    </location>
</feature>
<dbReference type="STRING" id="908809.ABG79_02006"/>
<reference evidence="2 3" key="1">
    <citation type="submission" date="2015-09" db="EMBL/GenBank/DDBJ databases">
        <title>Draft genome sequence of a Caloramator mitchellensis, a moderate thermophile from the Great Artesian Basin of Australia.</title>
        <authorList>
            <person name="Patel B.K."/>
        </authorList>
    </citation>
    <scope>NUCLEOTIDE SEQUENCE [LARGE SCALE GENOMIC DNA]</scope>
    <source>
        <strain evidence="2 3">VF08</strain>
    </source>
</reference>
<feature type="transmembrane region" description="Helical" evidence="1">
    <location>
        <begin position="70"/>
        <end position="90"/>
    </location>
</feature>
<sequence length="414" mass="47310">MGTSNFILKNIDNPHELERMYRNDPEQFRKEFQDAWSQKNDSEILSVWYERLYFKDDIRIENKLTVKNNFWVMGILAILSGINIRLIMHFVEKEAIAPANLAFGLIPFIALYFLYNTSPKRRIVYSILSLFIISIIYLNLLPLENKDSIILSQLHLPLFLWILLGLSFAGNEYKSISKRLAYLKFNGEFCILYASMAISGMILAALTIQLFNILGMDISEIYFENVVLFGAAALSVVASYLILNDIKLTKNIAPYIAKIFAPLLLATLIVYLIAVVLTGKNPFLDRNFLLSFNGVLVVVLAVTIFSITENRTDEKRNISDYINFCLIILALLIDTVALSAIIFRLSYGITPNRVAVLGANLLIYINLIWILSSYFRYLKNKTDSSPIEYAIAKYLPIYGLWAAFVTFAFPLIFR</sequence>
<protein>
    <recommendedName>
        <fullName evidence="4">DUF4153 domain-containing protein</fullName>
    </recommendedName>
</protein>
<dbReference type="EMBL" id="LKHP01000014">
    <property type="protein sequence ID" value="KRQ86165.1"/>
    <property type="molecule type" value="Genomic_DNA"/>
</dbReference>
<keyword evidence="1" id="KW-0812">Transmembrane</keyword>
<keyword evidence="1" id="KW-1133">Transmembrane helix</keyword>
<feature type="transmembrane region" description="Helical" evidence="1">
    <location>
        <begin position="190"/>
        <end position="214"/>
    </location>
</feature>
<name>A0A0R3JZW8_CALMK</name>
<evidence type="ECO:0000313" key="2">
    <source>
        <dbReference type="EMBL" id="KRQ86165.1"/>
    </source>
</evidence>
<evidence type="ECO:0000256" key="1">
    <source>
        <dbReference type="SAM" id="Phobius"/>
    </source>
</evidence>
<feature type="transmembrane region" description="Helical" evidence="1">
    <location>
        <begin position="355"/>
        <end position="375"/>
    </location>
</feature>
<evidence type="ECO:0000313" key="3">
    <source>
        <dbReference type="Proteomes" id="UP000052015"/>
    </source>
</evidence>
<evidence type="ECO:0008006" key="4">
    <source>
        <dbReference type="Google" id="ProtNLM"/>
    </source>
</evidence>
<keyword evidence="3" id="KW-1185">Reference proteome</keyword>
<proteinExistence type="predicted"/>
<feature type="transmembrane region" description="Helical" evidence="1">
    <location>
        <begin position="321"/>
        <end position="343"/>
    </location>
</feature>
<dbReference type="RefSeq" id="WP_057979323.1">
    <property type="nucleotide sequence ID" value="NZ_LKHP01000014.1"/>
</dbReference>
<feature type="transmembrane region" description="Helical" evidence="1">
    <location>
        <begin position="122"/>
        <end position="143"/>
    </location>
</feature>